<dbReference type="InterPro" id="IPR036388">
    <property type="entry name" value="WH-like_DNA-bd_sf"/>
</dbReference>
<dbReference type="SUPFAM" id="SSF46785">
    <property type="entry name" value="Winged helix' DNA-binding domain"/>
    <property type="match status" value="1"/>
</dbReference>
<dbReference type="Gene3D" id="1.10.10.10">
    <property type="entry name" value="Winged helix-like DNA-binding domain superfamily/Winged helix DNA-binding domain"/>
    <property type="match status" value="1"/>
</dbReference>
<dbReference type="InterPro" id="IPR036390">
    <property type="entry name" value="WH_DNA-bd_sf"/>
</dbReference>
<proteinExistence type="inferred from homology"/>
<comment type="caution">
    <text evidence="5">The sequence shown here is derived from an EMBL/GenBank/DDBJ whole genome shotgun (WGS) entry which is preliminary data.</text>
</comment>
<keyword evidence="3" id="KW-0238">DNA-binding</keyword>
<sequence length="138" mass="15144">MVEALPMTDAQDPDVERAMALLGPLEGRVMRAVWTGEVNETFVVRDVQTLMPKLAYTTVMTTLRRLADKGLLTAKAEPGRRAHEYRAAGTAAQYLVRASHDEAGQFVARYGDAALSAFAAQLADLTPEQRRRLEELAG</sequence>
<dbReference type="GO" id="GO:0003677">
    <property type="term" value="F:DNA binding"/>
    <property type="evidence" value="ECO:0007669"/>
    <property type="project" value="UniProtKB-KW"/>
</dbReference>
<evidence type="ECO:0000313" key="5">
    <source>
        <dbReference type="EMBL" id="PXX06267.1"/>
    </source>
</evidence>
<organism evidence="5 6">
    <name type="scientific">Mycolicibacterium moriokaense</name>
    <dbReference type="NCBI Taxonomy" id="39691"/>
    <lineage>
        <taxon>Bacteria</taxon>
        <taxon>Bacillati</taxon>
        <taxon>Actinomycetota</taxon>
        <taxon>Actinomycetes</taxon>
        <taxon>Mycobacteriales</taxon>
        <taxon>Mycobacteriaceae</taxon>
        <taxon>Mycolicibacterium</taxon>
    </lineage>
</organism>
<name>A0A318HG84_9MYCO</name>
<evidence type="ECO:0000256" key="1">
    <source>
        <dbReference type="ARBA" id="ARBA00011046"/>
    </source>
</evidence>
<dbReference type="EMBL" id="QJJU01000014">
    <property type="protein sequence ID" value="PXX06267.1"/>
    <property type="molecule type" value="Genomic_DNA"/>
</dbReference>
<dbReference type="Pfam" id="PF03965">
    <property type="entry name" value="Penicillinase_R"/>
    <property type="match status" value="1"/>
</dbReference>
<reference evidence="6" key="1">
    <citation type="submission" date="2018-05" db="EMBL/GenBank/DDBJ databases">
        <authorList>
            <person name="Deangelis K."/>
            <person name="Huntemann M."/>
            <person name="Clum A."/>
            <person name="Pillay M."/>
            <person name="Palaniappan K."/>
            <person name="Varghese N."/>
            <person name="Mikhailova N."/>
            <person name="Stamatis D."/>
            <person name="Reddy T."/>
            <person name="Daum C."/>
            <person name="Shapiro N."/>
            <person name="Ivanova N."/>
            <person name="Kyrpides N."/>
            <person name="Woyke T."/>
        </authorList>
    </citation>
    <scope>NUCLEOTIDE SEQUENCE [LARGE SCALE GENOMIC DNA]</scope>
    <source>
        <strain evidence="6">GAS496</strain>
    </source>
</reference>
<dbReference type="GO" id="GO:0045892">
    <property type="term" value="P:negative regulation of DNA-templated transcription"/>
    <property type="evidence" value="ECO:0007669"/>
    <property type="project" value="InterPro"/>
</dbReference>
<dbReference type="OrthoDB" id="9813987at2"/>
<evidence type="ECO:0000313" key="6">
    <source>
        <dbReference type="Proteomes" id="UP000247781"/>
    </source>
</evidence>
<evidence type="ECO:0000256" key="3">
    <source>
        <dbReference type="ARBA" id="ARBA00023125"/>
    </source>
</evidence>
<dbReference type="AlphaFoldDB" id="A0A318HG84"/>
<keyword evidence="2" id="KW-0805">Transcription regulation</keyword>
<reference evidence="5 6" key="2">
    <citation type="submission" date="2018-06" db="EMBL/GenBank/DDBJ databases">
        <title>Sequencing of bacterial isolates from soil warming experiment in Harvard Forest, Massachusetts, USA.</title>
        <authorList>
            <person name="Deangelis K.PhD."/>
        </authorList>
    </citation>
    <scope>NUCLEOTIDE SEQUENCE [LARGE SCALE GENOMIC DNA]</scope>
    <source>
        <strain evidence="5 6">GAS496</strain>
    </source>
</reference>
<dbReference type="RefSeq" id="WP_110317890.1">
    <property type="nucleotide sequence ID" value="NZ_QJJU01000014.1"/>
</dbReference>
<keyword evidence="6" id="KW-1185">Reference proteome</keyword>
<dbReference type="InterPro" id="IPR005650">
    <property type="entry name" value="BlaI_family"/>
</dbReference>
<gene>
    <name evidence="5" type="ORF">C8E89_11440</name>
</gene>
<keyword evidence="4" id="KW-0804">Transcription</keyword>
<comment type="similarity">
    <text evidence="1">Belongs to the BlaI transcriptional regulatory family.</text>
</comment>
<dbReference type="Proteomes" id="UP000247781">
    <property type="component" value="Unassembled WGS sequence"/>
</dbReference>
<protein>
    <submittedName>
        <fullName evidence="5">Putative transcriptional regulator</fullName>
    </submittedName>
</protein>
<evidence type="ECO:0000256" key="2">
    <source>
        <dbReference type="ARBA" id="ARBA00023015"/>
    </source>
</evidence>
<evidence type="ECO:0000256" key="4">
    <source>
        <dbReference type="ARBA" id="ARBA00023163"/>
    </source>
</evidence>
<accession>A0A318HG84</accession>